<dbReference type="PANTHER" id="PTHR13169">
    <property type="entry name" value="UBIQUITIN-LIKE PROTEIN 3 HCG-1 PROTEIN"/>
    <property type="match status" value="1"/>
</dbReference>
<dbReference type="AlphaFoldDB" id="A0A835M6G9"/>
<dbReference type="PANTHER" id="PTHR13169:SF12">
    <property type="entry name" value="MEMBRANE-ANCHORED UBIQUITIN-FOLD PROTEIN"/>
    <property type="match status" value="1"/>
</dbReference>
<dbReference type="Pfam" id="PF13881">
    <property type="entry name" value="Rad60-SLD_2"/>
    <property type="match status" value="1"/>
</dbReference>
<dbReference type="Proteomes" id="UP000631114">
    <property type="component" value="Unassembled WGS sequence"/>
</dbReference>
<dbReference type="Gene3D" id="3.10.20.90">
    <property type="entry name" value="Phosphatidylinositol 3-kinase Catalytic Subunit, Chain A, domain 1"/>
    <property type="match status" value="1"/>
</dbReference>
<dbReference type="SUPFAM" id="SSF54236">
    <property type="entry name" value="Ubiquitin-like"/>
    <property type="match status" value="1"/>
</dbReference>
<name>A0A835M6G9_9MAGN</name>
<dbReference type="OrthoDB" id="10503427at2759"/>
<dbReference type="EMBL" id="JADFTS010000002">
    <property type="protein sequence ID" value="KAF9621025.1"/>
    <property type="molecule type" value="Genomic_DNA"/>
</dbReference>
<accession>A0A835M6G9</accession>
<comment type="caution">
    <text evidence="2">The sequence shown here is derived from an EMBL/GenBank/DDBJ whole genome shotgun (WGS) entry which is preliminary data.</text>
</comment>
<protein>
    <recommendedName>
        <fullName evidence="1">UBL3-like ubiquitin domain-containing protein</fullName>
    </recommendedName>
</protein>
<reference evidence="2 3" key="1">
    <citation type="submission" date="2020-10" db="EMBL/GenBank/DDBJ databases">
        <title>The Coptis chinensis genome and diversification of protoberbering-type alkaloids.</title>
        <authorList>
            <person name="Wang B."/>
            <person name="Shu S."/>
            <person name="Song C."/>
            <person name="Liu Y."/>
        </authorList>
    </citation>
    <scope>NUCLEOTIDE SEQUENCE [LARGE SCALE GENOMIC DNA]</scope>
    <source>
        <strain evidence="2">HL-2020</strain>
        <tissue evidence="2">Leaf</tissue>
    </source>
</reference>
<gene>
    <name evidence="2" type="ORF">IFM89_015847</name>
</gene>
<keyword evidence="3" id="KW-1185">Reference proteome</keyword>
<proteinExistence type="predicted"/>
<feature type="domain" description="UBL3-like ubiquitin" evidence="1">
    <location>
        <begin position="12"/>
        <end position="52"/>
    </location>
</feature>
<sequence>MRSSAIMAEGEDSVELKFRVYDGTDIAHRSYASSISIATLKERLVAEWPQGIVHFVYISLIRDSYCLDVIKFDPELPLSGAASGFIYCYMEVLDCNQTIPSISIPAVDSTNVVRFERQIYRVKGLFGIA</sequence>
<dbReference type="InterPro" id="IPR039540">
    <property type="entry name" value="UBL3-like_ubiquitin_dom"/>
</dbReference>
<organism evidence="2 3">
    <name type="scientific">Coptis chinensis</name>
    <dbReference type="NCBI Taxonomy" id="261450"/>
    <lineage>
        <taxon>Eukaryota</taxon>
        <taxon>Viridiplantae</taxon>
        <taxon>Streptophyta</taxon>
        <taxon>Embryophyta</taxon>
        <taxon>Tracheophyta</taxon>
        <taxon>Spermatophyta</taxon>
        <taxon>Magnoliopsida</taxon>
        <taxon>Ranunculales</taxon>
        <taxon>Ranunculaceae</taxon>
        <taxon>Coptidoideae</taxon>
        <taxon>Coptis</taxon>
    </lineage>
</organism>
<evidence type="ECO:0000313" key="2">
    <source>
        <dbReference type="EMBL" id="KAF9621025.1"/>
    </source>
</evidence>
<dbReference type="InterPro" id="IPR029071">
    <property type="entry name" value="Ubiquitin-like_domsf"/>
</dbReference>
<dbReference type="InterPro" id="IPR040015">
    <property type="entry name" value="UBL3-like"/>
</dbReference>
<evidence type="ECO:0000313" key="3">
    <source>
        <dbReference type="Proteomes" id="UP000631114"/>
    </source>
</evidence>
<evidence type="ECO:0000259" key="1">
    <source>
        <dbReference type="Pfam" id="PF13881"/>
    </source>
</evidence>